<dbReference type="Proteomes" id="UP000473091">
    <property type="component" value="Unassembled WGS sequence"/>
</dbReference>
<dbReference type="InterPro" id="IPR001387">
    <property type="entry name" value="Cro/C1-type_HTH"/>
</dbReference>
<dbReference type="Gene3D" id="1.10.260.40">
    <property type="entry name" value="lambda repressor-like DNA-binding domains"/>
    <property type="match status" value="1"/>
</dbReference>
<reference evidence="2 3" key="2">
    <citation type="submission" date="2020-03" db="EMBL/GenBank/DDBJ databases">
        <title>Investigating the evolutionary divergence of the Butyrivibrio group.</title>
        <authorList>
            <person name="Skvortsov T."/>
            <person name="Santos F.G."/>
            <person name="Ting K.S."/>
            <person name="Creevey C.J."/>
        </authorList>
    </citation>
    <scope>NUCLEOTIDE SEQUENCE [LARGE SCALE GENOMIC DNA]</scope>
    <source>
        <strain evidence="2 3">MZ8</strain>
    </source>
</reference>
<organism evidence="2 3">
    <name type="scientific">Pseudobutyrivibrio xylanivorans</name>
    <dbReference type="NCBI Taxonomy" id="185007"/>
    <lineage>
        <taxon>Bacteria</taxon>
        <taxon>Bacillati</taxon>
        <taxon>Bacillota</taxon>
        <taxon>Clostridia</taxon>
        <taxon>Lachnospirales</taxon>
        <taxon>Lachnospiraceae</taxon>
        <taxon>Pseudobutyrivibrio</taxon>
    </lineage>
</organism>
<accession>A0A6M0LHP1</accession>
<protein>
    <submittedName>
        <fullName evidence="2">Helix-turn-helix transcriptional regulator</fullName>
    </submittedName>
</protein>
<dbReference type="SUPFAM" id="SSF47413">
    <property type="entry name" value="lambda repressor-like DNA-binding domains"/>
    <property type="match status" value="1"/>
</dbReference>
<evidence type="ECO:0000313" key="2">
    <source>
        <dbReference type="EMBL" id="NEX01419.1"/>
    </source>
</evidence>
<sequence>MLHSYNQIYLNDAMTNLAEAFETAASIYKFDLDYFMHLFIASGIAQQFQVGNPKYISGKSGAELVADIVLKTNACEINLTQPIFINPSIEYWTGWVLAYFQWYTGMSFKDIQKVISMSELMDKYHPYHEMDEQKIVDLIITKYKESDTVNRLQAYRRALGLSQSQLSKEAGINLRTLQQYEIGAKDISKASVSTVISLSKVLNCSVEELIGVSD</sequence>
<dbReference type="SMART" id="SM00530">
    <property type="entry name" value="HTH_XRE"/>
    <property type="match status" value="1"/>
</dbReference>
<dbReference type="EMBL" id="VTVE01000001">
    <property type="protein sequence ID" value="NEX01419.1"/>
    <property type="molecule type" value="Genomic_DNA"/>
</dbReference>
<comment type="caution">
    <text evidence="2">The sequence shown here is derived from an EMBL/GenBank/DDBJ whole genome shotgun (WGS) entry which is preliminary data.</text>
</comment>
<dbReference type="PROSITE" id="PS50943">
    <property type="entry name" value="HTH_CROC1"/>
    <property type="match status" value="1"/>
</dbReference>
<evidence type="ECO:0000259" key="1">
    <source>
        <dbReference type="PROSITE" id="PS50943"/>
    </source>
</evidence>
<dbReference type="InterPro" id="IPR010982">
    <property type="entry name" value="Lambda_DNA-bd_dom_sf"/>
</dbReference>
<dbReference type="CDD" id="cd00093">
    <property type="entry name" value="HTH_XRE"/>
    <property type="match status" value="1"/>
</dbReference>
<gene>
    <name evidence="2" type="ORF">F0Q01_05930</name>
</gene>
<dbReference type="AlphaFoldDB" id="A0A6M0LHP1"/>
<name>A0A6M0LHP1_PSEXY</name>
<dbReference type="Pfam" id="PF01381">
    <property type="entry name" value="HTH_3"/>
    <property type="match status" value="1"/>
</dbReference>
<feature type="domain" description="HTH cro/C1-type" evidence="1">
    <location>
        <begin position="152"/>
        <end position="209"/>
    </location>
</feature>
<evidence type="ECO:0000313" key="3">
    <source>
        <dbReference type="Proteomes" id="UP000473091"/>
    </source>
</evidence>
<dbReference type="GO" id="GO:0003677">
    <property type="term" value="F:DNA binding"/>
    <property type="evidence" value="ECO:0007669"/>
    <property type="project" value="InterPro"/>
</dbReference>
<reference evidence="2 3" key="1">
    <citation type="submission" date="2019-09" db="EMBL/GenBank/DDBJ databases">
        <authorList>
            <person name="Pidcock S.E."/>
            <person name="Huws S.A."/>
        </authorList>
    </citation>
    <scope>NUCLEOTIDE SEQUENCE [LARGE SCALE GENOMIC DNA]</scope>
    <source>
        <strain evidence="2 3">MZ8</strain>
    </source>
</reference>
<proteinExistence type="predicted"/>
<dbReference type="RefSeq" id="WP_090487227.1">
    <property type="nucleotide sequence ID" value="NZ_VTVE01000001.1"/>
</dbReference>